<dbReference type="EMBL" id="CP034185">
    <property type="protein sequence ID" value="AZI44490.1"/>
    <property type="molecule type" value="Genomic_DNA"/>
</dbReference>
<evidence type="ECO:0000259" key="6">
    <source>
        <dbReference type="Pfam" id="PF12698"/>
    </source>
</evidence>
<evidence type="ECO:0000256" key="4">
    <source>
        <dbReference type="ARBA" id="ARBA00023136"/>
    </source>
</evidence>
<dbReference type="PANTHER" id="PTHR43077">
    <property type="entry name" value="TRANSPORT PERMEASE YVFS-RELATED"/>
    <property type="match status" value="1"/>
</dbReference>
<keyword evidence="7" id="KW-0614">Plasmid</keyword>
<keyword evidence="3 5" id="KW-1133">Transmembrane helix</keyword>
<keyword evidence="4 5" id="KW-0472">Membrane</keyword>
<keyword evidence="2 5" id="KW-0812">Transmembrane</keyword>
<dbReference type="RefSeq" id="WP_124874174.1">
    <property type="nucleotide sequence ID" value="NZ_CP034185.1"/>
</dbReference>
<name>A0A3G8YI14_9DEIO</name>
<evidence type="ECO:0000256" key="2">
    <source>
        <dbReference type="ARBA" id="ARBA00022692"/>
    </source>
</evidence>
<evidence type="ECO:0000313" key="7">
    <source>
        <dbReference type="EMBL" id="AZI44490.1"/>
    </source>
</evidence>
<evidence type="ECO:0000313" key="8">
    <source>
        <dbReference type="Proteomes" id="UP000276417"/>
    </source>
</evidence>
<dbReference type="InterPro" id="IPR013525">
    <property type="entry name" value="ABC2_TM"/>
</dbReference>
<organism evidence="7 8">
    <name type="scientific">Deinococcus psychrotolerans</name>
    <dbReference type="NCBI Taxonomy" id="2489213"/>
    <lineage>
        <taxon>Bacteria</taxon>
        <taxon>Thermotogati</taxon>
        <taxon>Deinococcota</taxon>
        <taxon>Deinococci</taxon>
        <taxon>Deinococcales</taxon>
        <taxon>Deinococcaceae</taxon>
        <taxon>Deinococcus</taxon>
    </lineage>
</organism>
<dbReference type="GO" id="GO:0140359">
    <property type="term" value="F:ABC-type transporter activity"/>
    <property type="evidence" value="ECO:0007669"/>
    <property type="project" value="InterPro"/>
</dbReference>
<dbReference type="KEGG" id="dph:EHF33_16370"/>
<feature type="transmembrane region" description="Helical" evidence="5">
    <location>
        <begin position="715"/>
        <end position="734"/>
    </location>
</feature>
<dbReference type="OrthoDB" id="9811483at2"/>
<accession>A0A3G8YI14</accession>
<dbReference type="InterPro" id="IPR051328">
    <property type="entry name" value="T7SS_ABC-Transporter"/>
</dbReference>
<feature type="transmembrane region" description="Helical" evidence="5">
    <location>
        <begin position="657"/>
        <end position="681"/>
    </location>
</feature>
<dbReference type="Gene3D" id="1.10.287.950">
    <property type="entry name" value="Methyl-accepting chemotaxis protein"/>
    <property type="match status" value="1"/>
</dbReference>
<dbReference type="Proteomes" id="UP000276417">
    <property type="component" value="Plasmid unnamed1"/>
</dbReference>
<dbReference type="NCBIfam" id="TIGR03062">
    <property type="entry name" value="pip_yhgE_Cterm"/>
    <property type="match status" value="1"/>
</dbReference>
<proteinExistence type="predicted"/>
<comment type="subcellular location">
    <subcellularLocation>
        <location evidence="1">Membrane</location>
        <topology evidence="1">Multi-pass membrane protein</topology>
    </subcellularLocation>
</comment>
<dbReference type="InterPro" id="IPR017500">
    <property type="entry name" value="Phage_infect_YhgE_N"/>
</dbReference>
<evidence type="ECO:0000256" key="3">
    <source>
        <dbReference type="ARBA" id="ARBA00022989"/>
    </source>
</evidence>
<feature type="transmembrane region" description="Helical" evidence="5">
    <location>
        <begin position="769"/>
        <end position="789"/>
    </location>
</feature>
<dbReference type="NCBIfam" id="TIGR03061">
    <property type="entry name" value="pip_yhgE_Nterm"/>
    <property type="match status" value="1"/>
</dbReference>
<feature type="transmembrane region" description="Helical" evidence="5">
    <location>
        <begin position="614"/>
        <end position="636"/>
    </location>
</feature>
<feature type="transmembrane region" description="Helical" evidence="5">
    <location>
        <begin position="687"/>
        <end position="708"/>
    </location>
</feature>
<dbReference type="AlphaFoldDB" id="A0A3G8YI14"/>
<dbReference type="PANTHER" id="PTHR43077:SF10">
    <property type="entry name" value="TRANSPORT PERMEASE PROTEIN"/>
    <property type="match status" value="1"/>
</dbReference>
<dbReference type="Gene3D" id="3.40.1710.10">
    <property type="entry name" value="abc type-2 transporter like domain"/>
    <property type="match status" value="1"/>
</dbReference>
<evidence type="ECO:0000256" key="1">
    <source>
        <dbReference type="ARBA" id="ARBA00004141"/>
    </source>
</evidence>
<dbReference type="InterPro" id="IPR017501">
    <property type="entry name" value="Phage_infect_YhgE_C"/>
</dbReference>
<feature type="domain" description="ABC-2 type transporter transmembrane" evidence="6">
    <location>
        <begin position="29"/>
        <end position="167"/>
    </location>
</feature>
<dbReference type="GO" id="GO:0016020">
    <property type="term" value="C:membrane"/>
    <property type="evidence" value="ECO:0007669"/>
    <property type="project" value="UniProtKB-SubCell"/>
</dbReference>
<dbReference type="NCBIfam" id="TIGR03057">
    <property type="entry name" value="xxxLxxG_by_4"/>
    <property type="match status" value="5"/>
</dbReference>
<gene>
    <name evidence="7" type="ORF">EHF33_16370</name>
</gene>
<evidence type="ECO:0000256" key="5">
    <source>
        <dbReference type="SAM" id="Phobius"/>
    </source>
</evidence>
<feature type="transmembrane region" description="Helical" evidence="5">
    <location>
        <begin position="21"/>
        <end position="42"/>
    </location>
</feature>
<keyword evidence="8" id="KW-1185">Reference proteome</keyword>
<dbReference type="InterPro" id="IPR023908">
    <property type="entry name" value="xxxLxxG_rpt"/>
</dbReference>
<geneLocation type="plasmid" evidence="7 8">
    <name>unnamed1</name>
</geneLocation>
<reference evidence="7 8" key="1">
    <citation type="submission" date="2018-11" db="EMBL/GenBank/DDBJ databases">
        <title>Deinococcus shelandsis sp. nov., isolated from South Shetland Islands soil of Antarctica.</title>
        <authorList>
            <person name="Tian J."/>
        </authorList>
    </citation>
    <scope>NUCLEOTIDE SEQUENCE [LARGE SCALE GENOMIC DNA]</scope>
    <source>
        <strain evidence="7 8">S14-83T</strain>
        <plasmid evidence="7 8">unnamed1</plasmid>
    </source>
</reference>
<sequence length="814" mass="82208">MPLINDYKILTPAERSLWRQPMMWLSAGAIALVPLLYATIYLDSSLDPYGNLSELPVALVNVDAGTAVRGEQRNIGAETVKTLKKDQRFNYLSYSSVADAEDAVQRGEAYFALSFPKDFSQKALGADSSQHGLINFYISEGGSYFASRVAKTFSASLTDTLNAKLGQNRWKAVQTSLGEVQRGFADIRTATGKLQSGAASLASGTASLSSGAATLQTGARQASQGAQQLTAGAKTLSGGVSKLTGGSGQLSSAVRQLEEAAPGQKELAPLQQGAANLSGAAGQLAGGLGQLSGGAAQLSAGASSADAGAAQLSKGSGQLAAQLPQLQGGLGQLTAAANQLSAGANTANQAAQQVAAGSGQLAQQLPALASGIVSAQQGAGQAGVTPLAQALGKLGVGAQQAAGGAKSLSAGATQLAAGTAQLQSGSQTLASKLGEAEKASSAAVKGASQLSVGAAKLQSGTASLSSGAATLAQKTQQAAEGAVALSAGASKLQSGVGQLVGGNLKLKGALDQITAKLPSQADLTQLSGGAATLAEKSGELAAGLNTLSSGATQLRSGAEQARSGAAQLSSGLSTLYSKVPAKIEQLGGDPAGLSQSVLPVIKTFAPVSNNGTGFAPYFMALSLWVGVTLTTFIFPYQQLPQSGRGTSQFARMLRKASVPALLVVVQALLVVLGVHLLGVSYLHPAEVVFTAVASSLTFLVIVLALIFLLGAAGRLIALILLVLQLAASGGSYPVELSPRFFQVIHDYVPVTQSVKAFRHAISGAFKGSYPVFTAVLLGLAVLGILLGLLGRRRWEFVADSDFKPLVSSPIRAND</sequence>
<dbReference type="Pfam" id="PF12698">
    <property type="entry name" value="ABC2_membrane_3"/>
    <property type="match status" value="1"/>
</dbReference>
<protein>
    <submittedName>
        <fullName evidence="7">YhgE/Pip domain-containing protein</fullName>
    </submittedName>
</protein>